<comment type="caution">
    <text evidence="1">The sequence shown here is derived from an EMBL/GenBank/DDBJ whole genome shotgun (WGS) entry which is preliminary data.</text>
</comment>
<reference evidence="1 2" key="1">
    <citation type="journal article" date="2011" name="Front. Microbiol.">
        <title>Genomic signatures of strain selection and enhancement in Bacillus atrophaeus var. globigii, a historical biowarfare simulant.</title>
        <authorList>
            <person name="Gibbons H.S."/>
            <person name="Broomall S.M."/>
            <person name="McNew L.A."/>
            <person name="Daligault H."/>
            <person name="Chapman C."/>
            <person name="Bruce D."/>
            <person name="Karavis M."/>
            <person name="Krepps M."/>
            <person name="McGregor P.A."/>
            <person name="Hong C."/>
            <person name="Park K.H."/>
            <person name="Akmal A."/>
            <person name="Feldman A."/>
            <person name="Lin J.S."/>
            <person name="Chang W.E."/>
            <person name="Higgs B.W."/>
            <person name="Demirev P."/>
            <person name="Lindquist J."/>
            <person name="Liem A."/>
            <person name="Fochler E."/>
            <person name="Read T.D."/>
            <person name="Tapia R."/>
            <person name="Johnson S."/>
            <person name="Bishop-Lilly K.A."/>
            <person name="Detter C."/>
            <person name="Han C."/>
            <person name="Sozhamannan S."/>
            <person name="Rosenzweig C.N."/>
            <person name="Skowronski E.W."/>
        </authorList>
    </citation>
    <scope>NUCLEOTIDE SEQUENCE [LARGE SCALE GENOMIC DNA]</scope>
    <source>
        <strain evidence="1 2">CL-SP19</strain>
    </source>
</reference>
<protein>
    <submittedName>
        <fullName evidence="1">2-polyprenyl-3-methyl-5-hydroxy-6-metoxy-1, 4-benzoquinol methylase</fullName>
    </submittedName>
</protein>
<dbReference type="GO" id="GO:0008168">
    <property type="term" value="F:methyltransferase activity"/>
    <property type="evidence" value="ECO:0007669"/>
    <property type="project" value="UniProtKB-KW"/>
</dbReference>
<sequence>MKCTLCASESQFFCSDRRRRYYRCGNCDLIIADPESQLSAAEEKKLYDFHENGPDDQGYRKFLAQLSEPLVARLKPGMEGLDYGCGPGPTLSLMLEQQGMAVSLYDIYYANDKQALQRKYDFVTCTEVVEHFRQPSQSWPELVSLLQPGGWLGIMTGLFSKTTEEDFCRWSYIGDPTHISFYTSTTMEWIAKQFNLQFEKLSDRVVLFKKQMS</sequence>
<dbReference type="Pfam" id="PF13489">
    <property type="entry name" value="Methyltransf_23"/>
    <property type="match status" value="1"/>
</dbReference>
<accession>A0A432ZJQ9</accession>
<dbReference type="OrthoDB" id="9791944at2"/>
<evidence type="ECO:0000313" key="2">
    <source>
        <dbReference type="Proteomes" id="UP000287908"/>
    </source>
</evidence>
<dbReference type="Gene3D" id="3.40.50.150">
    <property type="entry name" value="Vaccinia Virus protein VP39"/>
    <property type="match status" value="1"/>
</dbReference>
<keyword evidence="2" id="KW-1185">Reference proteome</keyword>
<gene>
    <name evidence="1" type="ORF">CWI81_05830</name>
</gene>
<dbReference type="AlphaFoldDB" id="A0A432ZJQ9"/>
<dbReference type="Proteomes" id="UP000287908">
    <property type="component" value="Unassembled WGS sequence"/>
</dbReference>
<dbReference type="GO" id="GO:0032259">
    <property type="term" value="P:methylation"/>
    <property type="evidence" value="ECO:0007669"/>
    <property type="project" value="UniProtKB-KW"/>
</dbReference>
<dbReference type="EMBL" id="PIQF01000001">
    <property type="protein sequence ID" value="RUO78153.1"/>
    <property type="molecule type" value="Genomic_DNA"/>
</dbReference>
<keyword evidence="1" id="KW-0808">Transferase</keyword>
<dbReference type="SUPFAM" id="SSF53335">
    <property type="entry name" value="S-adenosyl-L-methionine-dependent methyltransferases"/>
    <property type="match status" value="1"/>
</dbReference>
<name>A0A432ZJQ9_9GAMM</name>
<dbReference type="InterPro" id="IPR029063">
    <property type="entry name" value="SAM-dependent_MTases_sf"/>
</dbReference>
<evidence type="ECO:0000313" key="1">
    <source>
        <dbReference type="EMBL" id="RUO78153.1"/>
    </source>
</evidence>
<proteinExistence type="predicted"/>
<keyword evidence="1" id="KW-0489">Methyltransferase</keyword>
<organism evidence="1 2">
    <name type="scientific">Idiomarina seosinensis</name>
    <dbReference type="NCBI Taxonomy" id="281739"/>
    <lineage>
        <taxon>Bacteria</taxon>
        <taxon>Pseudomonadati</taxon>
        <taxon>Pseudomonadota</taxon>
        <taxon>Gammaproteobacteria</taxon>
        <taxon>Alteromonadales</taxon>
        <taxon>Idiomarinaceae</taxon>
        <taxon>Idiomarina</taxon>
    </lineage>
</organism>